<comment type="caution">
    <text evidence="3">The sequence shown here is derived from an EMBL/GenBank/DDBJ whole genome shotgun (WGS) entry which is preliminary data.</text>
</comment>
<feature type="signal peptide" evidence="2">
    <location>
        <begin position="1"/>
        <end position="21"/>
    </location>
</feature>
<accession>A0A4V3XJ69</accession>
<evidence type="ECO:0000256" key="1">
    <source>
        <dbReference type="SAM" id="MobiDB-lite"/>
    </source>
</evidence>
<dbReference type="Proteomes" id="UP000308730">
    <property type="component" value="Unassembled WGS sequence"/>
</dbReference>
<organism evidence="3 4">
    <name type="scientific">Antrodiella citrinella</name>
    <dbReference type="NCBI Taxonomy" id="2447956"/>
    <lineage>
        <taxon>Eukaryota</taxon>
        <taxon>Fungi</taxon>
        <taxon>Dikarya</taxon>
        <taxon>Basidiomycota</taxon>
        <taxon>Agaricomycotina</taxon>
        <taxon>Agaricomycetes</taxon>
        <taxon>Polyporales</taxon>
        <taxon>Steccherinaceae</taxon>
        <taxon>Antrodiella</taxon>
    </lineage>
</organism>
<protein>
    <submittedName>
        <fullName evidence="3">Uncharacterized protein</fullName>
    </submittedName>
</protein>
<feature type="chain" id="PRO_5020214441" evidence="2">
    <location>
        <begin position="22"/>
        <end position="393"/>
    </location>
</feature>
<name>A0A4V3XJ69_9APHY</name>
<dbReference type="AlphaFoldDB" id="A0A4V3XJ69"/>
<gene>
    <name evidence="3" type="ORF">EUX98_g2237</name>
</gene>
<sequence length="393" mass="45190">MQLIAFLLVVVLTFILRRRYPDHYLSIGRVSLSNLTLYDVKYSGTLWHGTYAFTYTSKQITVQLNWPFSAPHKWMTFTSKATYYTSSTANISTASIVAVFWFFPLLYKQTAGPWTDVEIEDLRIRVRKGGETPYFIQRLRENVVGAVLQGDIYRVDDFKTSVRFSGLSEADVEEKAPEDSEDADEDPYSGILNAEVKTADGEVDGDGRTCTDSLTGENGDLKTVQSESKDHMVQSFLPASEDELCISALARQLHLNNLEGRIYSFDQVDAQFRRNWTADRGSFVLIAKESRWVRIHWTYERDKVKPWYFQIFTSVVQFPYNLVHVFNYPMTTVNLYVSRVDVHFDEFKIRDAELLIQAISIVREKMYNAGLQWQDFLVDGIAKMIVGGSLEPR</sequence>
<evidence type="ECO:0000313" key="4">
    <source>
        <dbReference type="Proteomes" id="UP000308730"/>
    </source>
</evidence>
<dbReference type="OrthoDB" id="2798046at2759"/>
<keyword evidence="2" id="KW-0732">Signal</keyword>
<evidence type="ECO:0000256" key="2">
    <source>
        <dbReference type="SAM" id="SignalP"/>
    </source>
</evidence>
<evidence type="ECO:0000313" key="3">
    <source>
        <dbReference type="EMBL" id="THH31963.1"/>
    </source>
</evidence>
<feature type="region of interest" description="Disordered" evidence="1">
    <location>
        <begin position="169"/>
        <end position="188"/>
    </location>
</feature>
<proteinExistence type="predicted"/>
<dbReference type="EMBL" id="SGPM01000033">
    <property type="protein sequence ID" value="THH31963.1"/>
    <property type="molecule type" value="Genomic_DNA"/>
</dbReference>
<keyword evidence="4" id="KW-1185">Reference proteome</keyword>
<reference evidence="3 4" key="1">
    <citation type="submission" date="2019-02" db="EMBL/GenBank/DDBJ databases">
        <title>Genome sequencing of the rare red list fungi Antrodiella citrinella (Flaviporus citrinellus).</title>
        <authorList>
            <person name="Buettner E."/>
            <person name="Kellner H."/>
        </authorList>
    </citation>
    <scope>NUCLEOTIDE SEQUENCE [LARGE SCALE GENOMIC DNA]</scope>
    <source>
        <strain evidence="3 4">DSM 108506</strain>
    </source>
</reference>